<sequence>MKQARAKRFLVNPPSPILQSKFRWIKLMYTQRQGREMIENNNDQPKCEEVAITTVQMPVVGPTSAVRWEIACVEQLMHNRLSTEVDFGWPDSKIEYYGNRAKDPPQEINIKRTRDLFDERRSRDEYEVSLYLRPSTDMEVTWSLTVSSGEPNIERRIFHKMRAAIASHKFGPCASFRLGDLGQVGQIIKSTNRMRLKVELSIVAERVDSRRMIILPGPTLPSAISALRESEELRELSDVELVSCIDDSSYPAHRLILSARSPVFRAMFCHDMQETRTGRVLVEASSSALNQLLSFIYTDEISDLKQEEEKEQTLTEVFEMGARYELPRLQSLAEKQMQETLTIDNVAQRLVLAVRHSSKLLEGPCMSMVRNNISEVMKTDGWKLIANDSTVMAALVCHNQTLLKNNHNSGSSDNEEEKEESKSRASKKQRLT</sequence>
<dbReference type="PROSITE" id="PS50097">
    <property type="entry name" value="BTB"/>
    <property type="match status" value="1"/>
</dbReference>
<organism evidence="3">
    <name type="scientific">Ditylum brightwellii</name>
    <dbReference type="NCBI Taxonomy" id="49249"/>
    <lineage>
        <taxon>Eukaryota</taxon>
        <taxon>Sar</taxon>
        <taxon>Stramenopiles</taxon>
        <taxon>Ochrophyta</taxon>
        <taxon>Bacillariophyta</taxon>
        <taxon>Mediophyceae</taxon>
        <taxon>Lithodesmiophycidae</taxon>
        <taxon>Lithodesmiales</taxon>
        <taxon>Lithodesmiaceae</taxon>
        <taxon>Ditylum</taxon>
    </lineage>
</organism>
<dbReference type="EMBL" id="HBGN01015261">
    <property type="protein sequence ID" value="CAD9327622.1"/>
    <property type="molecule type" value="Transcribed_RNA"/>
</dbReference>
<dbReference type="CDD" id="cd18186">
    <property type="entry name" value="BTB_POZ_ZBTB_KLHL-like"/>
    <property type="match status" value="1"/>
</dbReference>
<dbReference type="SMART" id="SM00225">
    <property type="entry name" value="BTB"/>
    <property type="match status" value="1"/>
</dbReference>
<feature type="region of interest" description="Disordered" evidence="1">
    <location>
        <begin position="403"/>
        <end position="432"/>
    </location>
</feature>
<dbReference type="Gene3D" id="3.30.710.10">
    <property type="entry name" value="Potassium Channel Kv1.1, Chain A"/>
    <property type="match status" value="1"/>
</dbReference>
<accession>A0A7S2EC31</accession>
<dbReference type="AlphaFoldDB" id="A0A7S2EC31"/>
<evidence type="ECO:0000259" key="2">
    <source>
        <dbReference type="PROSITE" id="PS50097"/>
    </source>
</evidence>
<reference evidence="3" key="1">
    <citation type="submission" date="2021-01" db="EMBL/GenBank/DDBJ databases">
        <authorList>
            <person name="Corre E."/>
            <person name="Pelletier E."/>
            <person name="Niang G."/>
            <person name="Scheremetjew M."/>
            <person name="Finn R."/>
            <person name="Kale V."/>
            <person name="Holt S."/>
            <person name="Cochrane G."/>
            <person name="Meng A."/>
            <person name="Brown T."/>
            <person name="Cohen L."/>
        </authorList>
    </citation>
    <scope>NUCLEOTIDE SEQUENCE</scope>
    <source>
        <strain evidence="3">Pop2</strain>
    </source>
</reference>
<dbReference type="InterPro" id="IPR000210">
    <property type="entry name" value="BTB/POZ_dom"/>
</dbReference>
<dbReference type="Pfam" id="PF00651">
    <property type="entry name" value="BTB"/>
    <property type="match status" value="1"/>
</dbReference>
<evidence type="ECO:0000256" key="1">
    <source>
        <dbReference type="SAM" id="MobiDB-lite"/>
    </source>
</evidence>
<protein>
    <recommendedName>
        <fullName evidence="2">BTB domain-containing protein</fullName>
    </recommendedName>
</protein>
<dbReference type="Gene3D" id="1.25.40.420">
    <property type="match status" value="1"/>
</dbReference>
<gene>
    <name evidence="3" type="ORF">DBRI1063_LOCUS9792</name>
</gene>
<proteinExistence type="predicted"/>
<evidence type="ECO:0000313" key="3">
    <source>
        <dbReference type="EMBL" id="CAD9327622.1"/>
    </source>
</evidence>
<name>A0A7S2EC31_9STRA</name>
<dbReference type="SUPFAM" id="SSF54695">
    <property type="entry name" value="POZ domain"/>
    <property type="match status" value="1"/>
</dbReference>
<dbReference type="PANTHER" id="PTHR24413">
    <property type="entry name" value="SPECKLE-TYPE POZ PROTEIN"/>
    <property type="match status" value="1"/>
</dbReference>
<feature type="domain" description="BTB" evidence="2">
    <location>
        <begin position="237"/>
        <end position="305"/>
    </location>
</feature>
<dbReference type="InterPro" id="IPR011333">
    <property type="entry name" value="SKP1/BTB/POZ_sf"/>
</dbReference>